<dbReference type="AlphaFoldDB" id="A0AB38A572"/>
<evidence type="ECO:0000256" key="5">
    <source>
        <dbReference type="ARBA" id="ARBA00023163"/>
    </source>
</evidence>
<keyword evidence="4 6" id="KW-0805">Transcription regulation</keyword>
<reference evidence="8 9" key="1">
    <citation type="submission" date="2016-10" db="EMBL/GenBank/DDBJ databases">
        <authorList>
            <person name="Varghese N."/>
            <person name="Submissions S."/>
        </authorList>
    </citation>
    <scope>NUCLEOTIDE SEQUENCE [LARGE SCALE GENOMIC DNA]</scope>
    <source>
        <strain evidence="8 9">DSM 20586</strain>
    </source>
</reference>
<evidence type="ECO:0000256" key="6">
    <source>
        <dbReference type="HAMAP-Rule" id="MF_00073"/>
    </source>
</evidence>
<dbReference type="NCBIfam" id="TIGR01951">
    <property type="entry name" value="nusB"/>
    <property type="match status" value="1"/>
</dbReference>
<dbReference type="SUPFAM" id="SSF48013">
    <property type="entry name" value="NusB-like"/>
    <property type="match status" value="1"/>
</dbReference>
<dbReference type="InterPro" id="IPR011605">
    <property type="entry name" value="NusB_fam"/>
</dbReference>
<dbReference type="GO" id="GO:0031564">
    <property type="term" value="P:transcription antitermination"/>
    <property type="evidence" value="ECO:0007669"/>
    <property type="project" value="UniProtKB-KW"/>
</dbReference>
<evidence type="ECO:0000256" key="1">
    <source>
        <dbReference type="ARBA" id="ARBA00005952"/>
    </source>
</evidence>
<evidence type="ECO:0000259" key="7">
    <source>
        <dbReference type="Pfam" id="PF01029"/>
    </source>
</evidence>
<evidence type="ECO:0000256" key="3">
    <source>
        <dbReference type="ARBA" id="ARBA00022884"/>
    </source>
</evidence>
<dbReference type="GO" id="GO:0005829">
    <property type="term" value="C:cytosol"/>
    <property type="evidence" value="ECO:0007669"/>
    <property type="project" value="TreeGrafter"/>
</dbReference>
<name>A0AB38A572_9ACTN</name>
<evidence type="ECO:0000256" key="2">
    <source>
        <dbReference type="ARBA" id="ARBA00022814"/>
    </source>
</evidence>
<protein>
    <recommendedName>
        <fullName evidence="6">Transcription antitermination protein NusB</fullName>
    </recommendedName>
    <alternativeName>
        <fullName evidence="6">Antitermination factor NusB</fullName>
    </alternativeName>
</protein>
<dbReference type="PANTHER" id="PTHR11078">
    <property type="entry name" value="N UTILIZATION SUBSTANCE PROTEIN B-RELATED"/>
    <property type="match status" value="1"/>
</dbReference>
<organism evidence="8 9">
    <name type="scientific">Atopobium minutum</name>
    <dbReference type="NCBI Taxonomy" id="1381"/>
    <lineage>
        <taxon>Bacteria</taxon>
        <taxon>Bacillati</taxon>
        <taxon>Actinomycetota</taxon>
        <taxon>Coriobacteriia</taxon>
        <taxon>Coriobacteriales</taxon>
        <taxon>Atopobiaceae</taxon>
        <taxon>Atopobium</taxon>
    </lineage>
</organism>
<comment type="similarity">
    <text evidence="1 6">Belongs to the NusB family.</text>
</comment>
<comment type="caution">
    <text evidence="8">The sequence shown here is derived from an EMBL/GenBank/DDBJ whole genome shotgun (WGS) entry which is preliminary data.</text>
</comment>
<evidence type="ECO:0000313" key="9">
    <source>
        <dbReference type="Proteomes" id="UP000183687"/>
    </source>
</evidence>
<comment type="function">
    <text evidence="6">Involved in transcription antitermination. Required for transcription of ribosomal RNA (rRNA) genes. Binds specifically to the boxA antiterminator sequence of the ribosomal RNA (rrn) operons.</text>
</comment>
<evidence type="ECO:0000313" key="8">
    <source>
        <dbReference type="EMBL" id="SEB47641.1"/>
    </source>
</evidence>
<keyword evidence="3 6" id="KW-0694">RNA-binding</keyword>
<keyword evidence="5 6" id="KW-0804">Transcription</keyword>
<dbReference type="InterPro" id="IPR006027">
    <property type="entry name" value="NusB_RsmB_TIM44"/>
</dbReference>
<gene>
    <name evidence="6" type="primary">nusB</name>
    <name evidence="8" type="ORF">SAMN04489746_0345</name>
</gene>
<dbReference type="InterPro" id="IPR035926">
    <property type="entry name" value="NusB-like_sf"/>
</dbReference>
<dbReference type="GO" id="GO:0006353">
    <property type="term" value="P:DNA-templated transcription termination"/>
    <property type="evidence" value="ECO:0007669"/>
    <property type="project" value="UniProtKB-UniRule"/>
</dbReference>
<dbReference type="Gene3D" id="1.10.940.10">
    <property type="entry name" value="NusB-like"/>
    <property type="match status" value="1"/>
</dbReference>
<dbReference type="Pfam" id="PF01029">
    <property type="entry name" value="NusB"/>
    <property type="match status" value="1"/>
</dbReference>
<proteinExistence type="inferred from homology"/>
<dbReference type="GO" id="GO:0003723">
    <property type="term" value="F:RNA binding"/>
    <property type="evidence" value="ECO:0007669"/>
    <property type="project" value="UniProtKB-UniRule"/>
</dbReference>
<dbReference type="RefSeq" id="WP_002563476.1">
    <property type="nucleotide sequence ID" value="NZ_CALJSN010000006.1"/>
</dbReference>
<accession>A0AB38A572</accession>
<dbReference type="HAMAP" id="MF_00073">
    <property type="entry name" value="NusB"/>
    <property type="match status" value="1"/>
</dbReference>
<dbReference type="PANTHER" id="PTHR11078:SF3">
    <property type="entry name" value="ANTITERMINATION NUSB DOMAIN-CONTAINING PROTEIN"/>
    <property type="match status" value="1"/>
</dbReference>
<sequence length="166" mass="17875">MSTPAYQTRRLARSQALQILFQAEATGRKVCDVLSGDYALSDGPLNPYAQTLALTASDKIPALDGIITRFSKRWEVMRMPAVDRNLLRLSICEMLCIAEVDTAVCINESVELARAYGTDESSRFINGVLGAIAAATQAGEDLFATTPAVEANAPKPADHDVDAVEE</sequence>
<dbReference type="EMBL" id="FNSH01000001">
    <property type="protein sequence ID" value="SEB47641.1"/>
    <property type="molecule type" value="Genomic_DNA"/>
</dbReference>
<keyword evidence="2 6" id="KW-0889">Transcription antitermination</keyword>
<evidence type="ECO:0000256" key="4">
    <source>
        <dbReference type="ARBA" id="ARBA00023015"/>
    </source>
</evidence>
<dbReference type="Proteomes" id="UP000183687">
    <property type="component" value="Unassembled WGS sequence"/>
</dbReference>
<feature type="domain" description="NusB/RsmB/TIM44" evidence="7">
    <location>
        <begin position="12"/>
        <end position="133"/>
    </location>
</feature>